<dbReference type="RefSeq" id="WP_095978649.1">
    <property type="nucleotide sequence ID" value="NZ_CP022163.1"/>
</dbReference>
<dbReference type="KEGG" id="mbd:MEBOL_003627"/>
<protein>
    <recommendedName>
        <fullName evidence="5">Lipoprotein</fullName>
    </recommendedName>
</protein>
<feature type="compositionally biased region" description="Low complexity" evidence="1">
    <location>
        <begin position="217"/>
        <end position="243"/>
    </location>
</feature>
<accession>A0A250IG77</accession>
<dbReference type="EMBL" id="CP022163">
    <property type="protein sequence ID" value="ATB30172.1"/>
    <property type="molecule type" value="Genomic_DNA"/>
</dbReference>
<keyword evidence="4" id="KW-1185">Reference proteome</keyword>
<name>A0A250IG77_9BACT</name>
<evidence type="ECO:0008006" key="5">
    <source>
        <dbReference type="Google" id="ProtNLM"/>
    </source>
</evidence>
<dbReference type="PROSITE" id="PS51257">
    <property type="entry name" value="PROKAR_LIPOPROTEIN"/>
    <property type="match status" value="1"/>
</dbReference>
<dbReference type="OrthoDB" id="3699462at2"/>
<feature type="region of interest" description="Disordered" evidence="1">
    <location>
        <begin position="192"/>
        <end position="243"/>
    </location>
</feature>
<feature type="chain" id="PRO_5011970366" description="Lipoprotein" evidence="2">
    <location>
        <begin position="27"/>
        <end position="243"/>
    </location>
</feature>
<feature type="signal peptide" evidence="2">
    <location>
        <begin position="1"/>
        <end position="26"/>
    </location>
</feature>
<keyword evidence="2" id="KW-0732">Signal</keyword>
<evidence type="ECO:0000313" key="4">
    <source>
        <dbReference type="Proteomes" id="UP000217289"/>
    </source>
</evidence>
<evidence type="ECO:0000256" key="2">
    <source>
        <dbReference type="SAM" id="SignalP"/>
    </source>
</evidence>
<evidence type="ECO:0000256" key="1">
    <source>
        <dbReference type="SAM" id="MobiDB-lite"/>
    </source>
</evidence>
<dbReference type="Proteomes" id="UP000217289">
    <property type="component" value="Chromosome"/>
</dbReference>
<evidence type="ECO:0000313" key="3">
    <source>
        <dbReference type="EMBL" id="ATB30172.1"/>
    </source>
</evidence>
<reference evidence="3 4" key="1">
    <citation type="submission" date="2017-06" db="EMBL/GenBank/DDBJ databases">
        <authorList>
            <person name="Kim H.J."/>
            <person name="Triplett B.A."/>
        </authorList>
    </citation>
    <scope>NUCLEOTIDE SEQUENCE [LARGE SCALE GENOMIC DNA]</scope>
    <source>
        <strain evidence="3 4">DSM 14713</strain>
    </source>
</reference>
<dbReference type="AlphaFoldDB" id="A0A250IG77"/>
<feature type="compositionally biased region" description="Polar residues" evidence="1">
    <location>
        <begin position="192"/>
        <end position="214"/>
    </location>
</feature>
<gene>
    <name evidence="3" type="ORF">MEBOL_003627</name>
</gene>
<organism evidence="3 4">
    <name type="scientific">Melittangium boletus DSM 14713</name>
    <dbReference type="NCBI Taxonomy" id="1294270"/>
    <lineage>
        <taxon>Bacteria</taxon>
        <taxon>Pseudomonadati</taxon>
        <taxon>Myxococcota</taxon>
        <taxon>Myxococcia</taxon>
        <taxon>Myxococcales</taxon>
        <taxon>Cystobacterineae</taxon>
        <taxon>Archangiaceae</taxon>
        <taxon>Melittangium</taxon>
    </lineage>
</organism>
<sequence length="243" mass="25780">MSALRPKNSFALLFMGSCLVSSLASAQTILIVPLERTDSSSMKESNSSYTCPSDKVLTGRMHTGDENGQTTYQCASLEAIDADTLAPISGTIRIEAQNWSGNIKESSGTWYNAPAGMVLIGRAHDGDENGNTRYRPARITLNGRAIEIIDSKTSGDIKESSGTWFKTETRQVMTGRMHKGDENKYTQYKSGTMRVTGSASSAPQAEGSGSTQTAPDAKAPAPQKTQTTPPGKTATPGSAPAPH</sequence>
<proteinExistence type="predicted"/>